<feature type="transmembrane region" description="Helical" evidence="9">
    <location>
        <begin position="112"/>
        <end position="133"/>
    </location>
</feature>
<feature type="transmembrane region" description="Helical" evidence="9">
    <location>
        <begin position="459"/>
        <end position="476"/>
    </location>
</feature>
<organism evidence="11 12">
    <name type="scientific">Streptomyces anatolicus</name>
    <dbReference type="NCBI Taxonomy" id="2675858"/>
    <lineage>
        <taxon>Bacteria</taxon>
        <taxon>Bacillati</taxon>
        <taxon>Actinomycetota</taxon>
        <taxon>Actinomycetes</taxon>
        <taxon>Kitasatosporales</taxon>
        <taxon>Streptomycetaceae</taxon>
        <taxon>Streptomyces</taxon>
    </lineage>
</organism>
<dbReference type="PANTHER" id="PTHR42718">
    <property type="entry name" value="MAJOR FACILITATOR SUPERFAMILY MULTIDRUG TRANSPORTER MFSC"/>
    <property type="match status" value="1"/>
</dbReference>
<feature type="compositionally biased region" description="Basic and acidic residues" evidence="8">
    <location>
        <begin position="493"/>
        <end position="512"/>
    </location>
</feature>
<keyword evidence="2" id="KW-0813">Transport</keyword>
<comment type="caution">
    <text evidence="11">The sequence shown here is derived from an EMBL/GenBank/DDBJ whole genome shotgun (WGS) entry which is preliminary data.</text>
</comment>
<evidence type="ECO:0000256" key="9">
    <source>
        <dbReference type="SAM" id="Phobius"/>
    </source>
</evidence>
<evidence type="ECO:0000256" key="8">
    <source>
        <dbReference type="SAM" id="MobiDB-lite"/>
    </source>
</evidence>
<dbReference type="Pfam" id="PF07690">
    <property type="entry name" value="MFS_1"/>
    <property type="match status" value="1"/>
</dbReference>
<dbReference type="PRINTS" id="PR01036">
    <property type="entry name" value="TCRTETB"/>
</dbReference>
<reference evidence="11 12" key="1">
    <citation type="submission" date="2019-11" db="EMBL/GenBank/DDBJ databases">
        <authorList>
            <person name="Ay H."/>
        </authorList>
    </citation>
    <scope>NUCLEOTIDE SEQUENCE [LARGE SCALE GENOMIC DNA]</scope>
    <source>
        <strain evidence="11 12">BG9H</strain>
    </source>
</reference>
<evidence type="ECO:0000256" key="5">
    <source>
        <dbReference type="ARBA" id="ARBA00022989"/>
    </source>
</evidence>
<gene>
    <name evidence="11" type="ORF">GKQ77_11960</name>
</gene>
<feature type="transmembrane region" description="Helical" evidence="9">
    <location>
        <begin position="55"/>
        <end position="75"/>
    </location>
</feature>
<keyword evidence="4 9" id="KW-0812">Transmembrane</keyword>
<evidence type="ECO:0000256" key="7">
    <source>
        <dbReference type="ARBA" id="ARBA00023251"/>
    </source>
</evidence>
<feature type="region of interest" description="Disordered" evidence="8">
    <location>
        <begin position="485"/>
        <end position="512"/>
    </location>
</feature>
<keyword evidence="3" id="KW-1003">Cell membrane</keyword>
<comment type="subcellular location">
    <subcellularLocation>
        <location evidence="1">Cell membrane</location>
        <topology evidence="1">Multi-pass membrane protein</topology>
    </subcellularLocation>
</comment>
<dbReference type="NCBIfam" id="TIGR00711">
    <property type="entry name" value="efflux_EmrB"/>
    <property type="match status" value="1"/>
</dbReference>
<evidence type="ECO:0000256" key="2">
    <source>
        <dbReference type="ARBA" id="ARBA00022448"/>
    </source>
</evidence>
<evidence type="ECO:0000313" key="11">
    <source>
        <dbReference type="EMBL" id="MBW5422268.1"/>
    </source>
</evidence>
<evidence type="ECO:0000256" key="6">
    <source>
        <dbReference type="ARBA" id="ARBA00023136"/>
    </source>
</evidence>
<dbReference type="Gene3D" id="1.20.1720.10">
    <property type="entry name" value="Multidrug resistance protein D"/>
    <property type="match status" value="1"/>
</dbReference>
<evidence type="ECO:0000256" key="1">
    <source>
        <dbReference type="ARBA" id="ARBA00004651"/>
    </source>
</evidence>
<feature type="transmembrane region" description="Helical" evidence="9">
    <location>
        <begin position="87"/>
        <end position="106"/>
    </location>
</feature>
<feature type="transmembrane region" description="Helical" evidence="9">
    <location>
        <begin position="317"/>
        <end position="339"/>
    </location>
</feature>
<evidence type="ECO:0000259" key="10">
    <source>
        <dbReference type="PROSITE" id="PS50850"/>
    </source>
</evidence>
<feature type="transmembrane region" description="Helical" evidence="9">
    <location>
        <begin position="351"/>
        <end position="370"/>
    </location>
</feature>
<keyword evidence="7" id="KW-0046">Antibiotic resistance</keyword>
<feature type="transmembrane region" description="Helical" evidence="9">
    <location>
        <begin position="20"/>
        <end position="43"/>
    </location>
</feature>
<accession>A0ABS6YLH0</accession>
<evidence type="ECO:0000313" key="12">
    <source>
        <dbReference type="Proteomes" id="UP001197114"/>
    </source>
</evidence>
<sequence length="512" mass="53176">MSENKSSRNLTSAADPRRWAALVVVLVASFMDAVDVTVVHIALPDIQAETGASTAQVQWITGGYALAFALGLITGGRLGDLFGRKKIFLLGVVGFTLTSLVCGVAGNPETLLAGRVAQGAMAALMVPQVLSIIHVTFPEQERGKVFGIYGSVMALGTLGGPLVGALLVEGDLFGLGWRPVFLVNLPLGVAGLIAGTLLISESKAERAARLDLVGVLLATAGLLALVLPLTQGRELGWPAWTYGSMAASVPLLAAFVAWERRLARRGGSPLVVLSLFSRRSFAGGQGVQLLFGLASGVFFLAWTLYLQLGLGFSPLKAGLSGMPLSAAMMAGAGLSMQVLMARYGRRVLQAGGLLAAAGMVSFVCLAGHYGTDIALWQTMMPLIPMGLGMGMIIAPLTDAILSEVPHEHAGSASGLTNTTMQLGQAVGVALSSVVFFDRLGPGDPTTQARQMPHAFAGSLWYVAAAFLAASAVLFALPRNVGTTSPVSGGAVLEGEREREREPEREAEAARVG</sequence>
<protein>
    <submittedName>
        <fullName evidence="11">DHA2 family efflux MFS transporter permease subunit</fullName>
    </submittedName>
</protein>
<dbReference type="Proteomes" id="UP001197114">
    <property type="component" value="Unassembled WGS sequence"/>
</dbReference>
<name>A0ABS6YLH0_9ACTN</name>
<dbReference type="Gene3D" id="1.20.1250.20">
    <property type="entry name" value="MFS general substrate transporter like domains"/>
    <property type="match status" value="1"/>
</dbReference>
<dbReference type="PANTHER" id="PTHR42718:SF39">
    <property type="entry name" value="ACTINORHODIN TRANSPORTER-RELATED"/>
    <property type="match status" value="1"/>
</dbReference>
<dbReference type="InterPro" id="IPR020846">
    <property type="entry name" value="MFS_dom"/>
</dbReference>
<feature type="domain" description="Major facilitator superfamily (MFS) profile" evidence="10">
    <location>
        <begin position="21"/>
        <end position="480"/>
    </location>
</feature>
<dbReference type="SUPFAM" id="SSF103473">
    <property type="entry name" value="MFS general substrate transporter"/>
    <property type="match status" value="1"/>
</dbReference>
<keyword evidence="12" id="KW-1185">Reference proteome</keyword>
<feature type="transmembrane region" description="Helical" evidence="9">
    <location>
        <begin position="382"/>
        <end position="401"/>
    </location>
</feature>
<proteinExistence type="predicted"/>
<evidence type="ECO:0000256" key="4">
    <source>
        <dbReference type="ARBA" id="ARBA00022692"/>
    </source>
</evidence>
<feature type="transmembrane region" description="Helical" evidence="9">
    <location>
        <begin position="180"/>
        <end position="200"/>
    </location>
</feature>
<dbReference type="InterPro" id="IPR036259">
    <property type="entry name" value="MFS_trans_sf"/>
</dbReference>
<dbReference type="PROSITE" id="PS50850">
    <property type="entry name" value="MFS"/>
    <property type="match status" value="1"/>
</dbReference>
<keyword evidence="5 9" id="KW-1133">Transmembrane helix</keyword>
<dbReference type="CDD" id="cd17321">
    <property type="entry name" value="MFS_MMR_MDR_like"/>
    <property type="match status" value="1"/>
</dbReference>
<feature type="transmembrane region" description="Helical" evidence="9">
    <location>
        <begin position="212"/>
        <end position="231"/>
    </location>
</feature>
<dbReference type="RefSeq" id="WP_219688693.1">
    <property type="nucleotide sequence ID" value="NZ_WMBF01000095.1"/>
</dbReference>
<dbReference type="EMBL" id="WMBF01000095">
    <property type="protein sequence ID" value="MBW5422268.1"/>
    <property type="molecule type" value="Genomic_DNA"/>
</dbReference>
<keyword evidence="6 9" id="KW-0472">Membrane</keyword>
<feature type="transmembrane region" description="Helical" evidence="9">
    <location>
        <begin position="287"/>
        <end position="305"/>
    </location>
</feature>
<feature type="transmembrane region" description="Helical" evidence="9">
    <location>
        <begin position="237"/>
        <end position="258"/>
    </location>
</feature>
<dbReference type="InterPro" id="IPR004638">
    <property type="entry name" value="EmrB-like"/>
</dbReference>
<dbReference type="InterPro" id="IPR011701">
    <property type="entry name" value="MFS"/>
</dbReference>
<feature type="transmembrane region" description="Helical" evidence="9">
    <location>
        <begin position="145"/>
        <end position="168"/>
    </location>
</feature>
<evidence type="ECO:0000256" key="3">
    <source>
        <dbReference type="ARBA" id="ARBA00022475"/>
    </source>
</evidence>